<evidence type="ECO:0000313" key="5">
    <source>
        <dbReference type="Proteomes" id="UP000321717"/>
    </source>
</evidence>
<dbReference type="Pfam" id="PF01408">
    <property type="entry name" value="GFO_IDH_MocA"/>
    <property type="match status" value="1"/>
</dbReference>
<dbReference type="GO" id="GO:0016491">
    <property type="term" value="F:oxidoreductase activity"/>
    <property type="evidence" value="ECO:0007669"/>
    <property type="project" value="UniProtKB-KW"/>
</dbReference>
<dbReference type="Pfam" id="PF22725">
    <property type="entry name" value="GFO_IDH_MocA_C3"/>
    <property type="match status" value="1"/>
</dbReference>
<dbReference type="RefSeq" id="WP_147179947.1">
    <property type="nucleotide sequence ID" value="NZ_BJZP01000007.1"/>
</dbReference>
<protein>
    <submittedName>
        <fullName evidence="4">Oxidoreductase</fullName>
    </submittedName>
</protein>
<dbReference type="EMBL" id="BJZP01000007">
    <property type="protein sequence ID" value="GEO85049.1"/>
    <property type="molecule type" value="Genomic_DNA"/>
</dbReference>
<dbReference type="PANTHER" id="PTHR43818">
    <property type="entry name" value="BCDNA.GH03377"/>
    <property type="match status" value="1"/>
</dbReference>
<dbReference type="PANTHER" id="PTHR43818:SF11">
    <property type="entry name" value="BCDNA.GH03377"/>
    <property type="match status" value="1"/>
</dbReference>
<keyword evidence="5" id="KW-1185">Reference proteome</keyword>
<feature type="domain" description="GFO/IDH/MocA-like oxidoreductase" evidence="3">
    <location>
        <begin position="130"/>
        <end position="264"/>
    </location>
</feature>
<dbReference type="SUPFAM" id="SSF55347">
    <property type="entry name" value="Glyceraldehyde-3-phosphate dehydrogenase-like, C-terminal domain"/>
    <property type="match status" value="1"/>
</dbReference>
<feature type="domain" description="Gfo/Idh/MocA-like oxidoreductase N-terminal" evidence="2">
    <location>
        <begin position="6"/>
        <end position="118"/>
    </location>
</feature>
<dbReference type="InterPro" id="IPR036291">
    <property type="entry name" value="NAD(P)-bd_dom_sf"/>
</dbReference>
<keyword evidence="1" id="KW-0560">Oxidoreductase</keyword>
<name>A0A512HHX7_9HYPH</name>
<dbReference type="InterPro" id="IPR055170">
    <property type="entry name" value="GFO_IDH_MocA-like_dom"/>
</dbReference>
<sequence length="377" mass="40335">MARELGVGIIGCGNISTTYFSLAPLFKGLKVLACTDLNMNAAELRAGEYGVKAQTIEDLLANDELDIIVNLTIPDVHYAVSKRILEAGKHVYSEKPLVLSLEQGEDLRRIASGKGLSVGCAPDTFLGGVHQLARAFIDKGGIGRITSGTCHVMSPGMEMWHPNPDFFFLPGGGPILDLGPYYIANLINLIGPVRRVAALTSMASETRTITSQPRAGEVIPVKTPTNIHALLEFANGATITLSASWDVWSHRHANMELYGTEGSLYVPDPNFFGGVVEASGRNKDIAPLAAWDHPFGRNNQDSPQGPRANYRTAGLADMAVAILEGRDARCSLDRALHGVDVMTAILRSGEAGEFETLTTTCTQPAALGIEEALALLK</sequence>
<dbReference type="GO" id="GO:0000166">
    <property type="term" value="F:nucleotide binding"/>
    <property type="evidence" value="ECO:0007669"/>
    <property type="project" value="InterPro"/>
</dbReference>
<evidence type="ECO:0000256" key="1">
    <source>
        <dbReference type="ARBA" id="ARBA00023002"/>
    </source>
</evidence>
<reference evidence="4 5" key="1">
    <citation type="submission" date="2019-07" db="EMBL/GenBank/DDBJ databases">
        <title>Whole genome shotgun sequence of Rhizobium naphthalenivorans NBRC 107585.</title>
        <authorList>
            <person name="Hosoyama A."/>
            <person name="Uohara A."/>
            <person name="Ohji S."/>
            <person name="Ichikawa N."/>
        </authorList>
    </citation>
    <scope>NUCLEOTIDE SEQUENCE [LARGE SCALE GENOMIC DNA]</scope>
    <source>
        <strain evidence="4 5">NBRC 107585</strain>
    </source>
</reference>
<dbReference type="Gene3D" id="3.40.50.720">
    <property type="entry name" value="NAD(P)-binding Rossmann-like Domain"/>
    <property type="match status" value="1"/>
</dbReference>
<evidence type="ECO:0000259" key="3">
    <source>
        <dbReference type="Pfam" id="PF22725"/>
    </source>
</evidence>
<gene>
    <name evidence="4" type="ORF">RNA01_19810</name>
</gene>
<dbReference type="SUPFAM" id="SSF51735">
    <property type="entry name" value="NAD(P)-binding Rossmann-fold domains"/>
    <property type="match status" value="1"/>
</dbReference>
<dbReference type="AlphaFoldDB" id="A0A512HHX7"/>
<dbReference type="OrthoDB" id="9776544at2"/>
<accession>A0A512HHX7</accession>
<proteinExistence type="predicted"/>
<organism evidence="4 5">
    <name type="scientific">Ciceribacter naphthalenivorans</name>
    <dbReference type="NCBI Taxonomy" id="1118451"/>
    <lineage>
        <taxon>Bacteria</taxon>
        <taxon>Pseudomonadati</taxon>
        <taxon>Pseudomonadota</taxon>
        <taxon>Alphaproteobacteria</taxon>
        <taxon>Hyphomicrobiales</taxon>
        <taxon>Rhizobiaceae</taxon>
        <taxon>Ciceribacter</taxon>
    </lineage>
</organism>
<evidence type="ECO:0000259" key="2">
    <source>
        <dbReference type="Pfam" id="PF01408"/>
    </source>
</evidence>
<dbReference type="InterPro" id="IPR000683">
    <property type="entry name" value="Gfo/Idh/MocA-like_OxRdtase_N"/>
</dbReference>
<comment type="caution">
    <text evidence="4">The sequence shown here is derived from an EMBL/GenBank/DDBJ whole genome shotgun (WGS) entry which is preliminary data.</text>
</comment>
<dbReference type="Gene3D" id="3.30.360.10">
    <property type="entry name" value="Dihydrodipicolinate Reductase, domain 2"/>
    <property type="match status" value="1"/>
</dbReference>
<evidence type="ECO:0000313" key="4">
    <source>
        <dbReference type="EMBL" id="GEO85049.1"/>
    </source>
</evidence>
<dbReference type="InterPro" id="IPR050463">
    <property type="entry name" value="Gfo/Idh/MocA_oxidrdct_glycsds"/>
</dbReference>
<dbReference type="Proteomes" id="UP000321717">
    <property type="component" value="Unassembled WGS sequence"/>
</dbReference>